<reference evidence="1 2" key="1">
    <citation type="submission" date="2017-11" db="EMBL/GenBank/DDBJ databases">
        <title>Draft genome sequence of magnetotactic bacterium Magnetospirillum kuznetsovii LBB-42.</title>
        <authorList>
            <person name="Grouzdev D.S."/>
            <person name="Rysina M.S."/>
            <person name="Baslerov R.V."/>
            <person name="Koziaeva V."/>
        </authorList>
    </citation>
    <scope>NUCLEOTIDE SEQUENCE [LARGE SCALE GENOMIC DNA]</scope>
    <source>
        <strain evidence="1 2">LBB-42</strain>
    </source>
</reference>
<proteinExistence type="predicted"/>
<accession>A0A364NUV8</accession>
<sequence length="172" mass="18683">MSIIRKLSLILLFIVVAGISTWLRFGDLEAPKRWLANRPAPKAEAPVAAAPQEEILAFHQSFAGVNAASRDSVMVLHFRRPDSSEETMAKAVVKVIDGQGNVRKEISAWGVFRHDTAVGASIARFAVGTFPPGEYRVSADLGSRQSLGVRRAAIEFSASDAEPVWADLNKVK</sequence>
<evidence type="ECO:0000313" key="2">
    <source>
        <dbReference type="Proteomes" id="UP000251075"/>
    </source>
</evidence>
<dbReference type="RefSeq" id="WP_112146692.1">
    <property type="nucleotide sequence ID" value="NZ_PGTO01000016.1"/>
</dbReference>
<comment type="caution">
    <text evidence="1">The sequence shown here is derived from an EMBL/GenBank/DDBJ whole genome shotgun (WGS) entry which is preliminary data.</text>
</comment>
<dbReference type="AlphaFoldDB" id="A0A364NUV8"/>
<name>A0A364NUV8_9PROT</name>
<dbReference type="Proteomes" id="UP000251075">
    <property type="component" value="Unassembled WGS sequence"/>
</dbReference>
<protein>
    <submittedName>
        <fullName evidence="1">Uncharacterized protein</fullName>
    </submittedName>
</protein>
<gene>
    <name evidence="1" type="ORF">CU669_16470</name>
</gene>
<dbReference type="EMBL" id="PGTO01000016">
    <property type="protein sequence ID" value="RAU20864.1"/>
    <property type="molecule type" value="Genomic_DNA"/>
</dbReference>
<organism evidence="1 2">
    <name type="scientific">Paramagnetospirillum kuznetsovii</name>
    <dbReference type="NCBI Taxonomy" id="2053833"/>
    <lineage>
        <taxon>Bacteria</taxon>
        <taxon>Pseudomonadati</taxon>
        <taxon>Pseudomonadota</taxon>
        <taxon>Alphaproteobacteria</taxon>
        <taxon>Rhodospirillales</taxon>
        <taxon>Magnetospirillaceae</taxon>
        <taxon>Paramagnetospirillum</taxon>
    </lineage>
</organism>
<evidence type="ECO:0000313" key="1">
    <source>
        <dbReference type="EMBL" id="RAU20864.1"/>
    </source>
</evidence>
<keyword evidence="2" id="KW-1185">Reference proteome</keyword>
<dbReference type="OrthoDB" id="9838528at2"/>